<evidence type="ECO:0000313" key="2">
    <source>
        <dbReference type="Proteomes" id="UP000005239"/>
    </source>
</evidence>
<proteinExistence type="predicted"/>
<dbReference type="EnsemblMetazoa" id="PPA00785.1">
    <property type="protein sequence ID" value="PPA00785.1"/>
    <property type="gene ID" value="WBGene00090339"/>
</dbReference>
<reference evidence="2" key="1">
    <citation type="journal article" date="2008" name="Nat. Genet.">
        <title>The Pristionchus pacificus genome provides a unique perspective on nematode lifestyle and parasitism.</title>
        <authorList>
            <person name="Dieterich C."/>
            <person name="Clifton S.W."/>
            <person name="Schuster L.N."/>
            <person name="Chinwalla A."/>
            <person name="Delehaunty K."/>
            <person name="Dinkelacker I."/>
            <person name="Fulton L."/>
            <person name="Fulton R."/>
            <person name="Godfrey J."/>
            <person name="Minx P."/>
            <person name="Mitreva M."/>
            <person name="Roeseler W."/>
            <person name="Tian H."/>
            <person name="Witte H."/>
            <person name="Yang S.P."/>
            <person name="Wilson R.K."/>
            <person name="Sommer R.J."/>
        </authorList>
    </citation>
    <scope>NUCLEOTIDE SEQUENCE [LARGE SCALE GENOMIC DNA]</scope>
    <source>
        <strain evidence="2">PS312</strain>
    </source>
</reference>
<keyword evidence="2" id="KW-1185">Reference proteome</keyword>
<name>A0A2A6BR21_PRIPA</name>
<sequence>MKNSSLHSTHILVTLIGERARGLKNRIFILTLYLSPHHLRNRKSESISAFHVISRYVMCASQCPSSSPPILPPLMALRLLLPVAVVAVSALARANEDPFVLDPKTVMNMYDDGPLECYVKNNVTKAVELMECRAGGHHSLLHGDNMREYLTDKNVFRPIAAYPVCMMIKVSHGSIQKMEQKCVLLPSVAVGHCGRECLERERGFFSDCCCTTSKCNGKMLSHPRAILELPDEE</sequence>
<evidence type="ECO:0000313" key="1">
    <source>
        <dbReference type="EnsemblMetazoa" id="PPA00785.1"/>
    </source>
</evidence>
<accession>A0A2A6BR21</accession>
<gene>
    <name evidence="1" type="primary">WBGene00090339</name>
</gene>
<dbReference type="AlphaFoldDB" id="A0A2A6BR21"/>
<organism evidence="1 2">
    <name type="scientific">Pristionchus pacificus</name>
    <name type="common">Parasitic nematode worm</name>
    <dbReference type="NCBI Taxonomy" id="54126"/>
    <lineage>
        <taxon>Eukaryota</taxon>
        <taxon>Metazoa</taxon>
        <taxon>Ecdysozoa</taxon>
        <taxon>Nematoda</taxon>
        <taxon>Chromadorea</taxon>
        <taxon>Rhabditida</taxon>
        <taxon>Rhabditina</taxon>
        <taxon>Diplogasteromorpha</taxon>
        <taxon>Diplogasteroidea</taxon>
        <taxon>Neodiplogasteridae</taxon>
        <taxon>Pristionchus</taxon>
    </lineage>
</organism>
<protein>
    <submittedName>
        <fullName evidence="1">Uncharacterized protein</fullName>
    </submittedName>
</protein>
<reference evidence="1" key="2">
    <citation type="submission" date="2022-06" db="UniProtKB">
        <authorList>
            <consortium name="EnsemblMetazoa"/>
        </authorList>
    </citation>
    <scope>IDENTIFICATION</scope>
    <source>
        <strain evidence="1">PS312</strain>
    </source>
</reference>
<dbReference type="Proteomes" id="UP000005239">
    <property type="component" value="Unassembled WGS sequence"/>
</dbReference>
<accession>A0A8R1YAQ1</accession>